<dbReference type="PANTHER" id="PTHR10983">
    <property type="entry name" value="1-ACYLGLYCEROL-3-PHOSPHATE ACYLTRANSFERASE-RELATED"/>
    <property type="match status" value="1"/>
</dbReference>
<evidence type="ECO:0000256" key="2">
    <source>
        <dbReference type="ARBA" id="ARBA00022679"/>
    </source>
</evidence>
<dbReference type="RefSeq" id="XP_066693882.1">
    <property type="nucleotide sequence ID" value="XM_066849739.1"/>
</dbReference>
<keyword evidence="3" id="KW-0012">Acyltransferase</keyword>
<dbReference type="CDD" id="cd07990">
    <property type="entry name" value="LPLAT_LCLAT1-like"/>
    <property type="match status" value="1"/>
</dbReference>
<evidence type="ECO:0000259" key="5">
    <source>
        <dbReference type="SMART" id="SM00563"/>
    </source>
</evidence>
<keyword evidence="4" id="KW-0472">Membrane</keyword>
<name>A0ABR1PVT7_9PEZI</name>
<feature type="domain" description="Phospholipid/glycerol acyltransferase" evidence="5">
    <location>
        <begin position="86"/>
        <end position="208"/>
    </location>
</feature>
<feature type="transmembrane region" description="Helical" evidence="4">
    <location>
        <begin position="21"/>
        <end position="42"/>
    </location>
</feature>
<dbReference type="Proteomes" id="UP001391051">
    <property type="component" value="Unassembled WGS sequence"/>
</dbReference>
<keyword evidence="7" id="KW-1185">Reference proteome</keyword>
<keyword evidence="2" id="KW-0808">Transferase</keyword>
<reference evidence="6 7" key="1">
    <citation type="submission" date="2023-01" db="EMBL/GenBank/DDBJ databases">
        <title>Analysis of 21 Apiospora genomes using comparative genomics revels a genus with tremendous synthesis potential of carbohydrate active enzymes and secondary metabolites.</title>
        <authorList>
            <person name="Sorensen T."/>
        </authorList>
    </citation>
    <scope>NUCLEOTIDE SEQUENCE [LARGE SCALE GENOMIC DNA]</scope>
    <source>
        <strain evidence="6 7">CBS 24483</strain>
    </source>
</reference>
<proteinExistence type="inferred from homology"/>
<dbReference type="InterPro" id="IPR032098">
    <property type="entry name" value="Acyltransf_C"/>
</dbReference>
<comment type="similarity">
    <text evidence="1">Belongs to the 1-acyl-sn-glycerol-3-phosphate acyltransferase family.</text>
</comment>
<gene>
    <name evidence="6" type="ORF">PG986_013517</name>
</gene>
<evidence type="ECO:0000313" key="7">
    <source>
        <dbReference type="Proteomes" id="UP001391051"/>
    </source>
</evidence>
<dbReference type="InterPro" id="IPR002123">
    <property type="entry name" value="Plipid/glycerol_acylTrfase"/>
</dbReference>
<dbReference type="GeneID" id="92082801"/>
<keyword evidence="4" id="KW-0812">Transmembrane</keyword>
<protein>
    <recommendedName>
        <fullName evidence="5">Phospholipid/glycerol acyltransferase domain-containing protein</fullName>
    </recommendedName>
</protein>
<dbReference type="Pfam" id="PF16076">
    <property type="entry name" value="Acyltransf_C"/>
    <property type="match status" value="1"/>
</dbReference>
<dbReference type="EMBL" id="JAQQWE010000009">
    <property type="protein sequence ID" value="KAK7941130.1"/>
    <property type="molecule type" value="Genomic_DNA"/>
</dbReference>
<evidence type="ECO:0000256" key="3">
    <source>
        <dbReference type="ARBA" id="ARBA00023315"/>
    </source>
</evidence>
<dbReference type="SMART" id="SM00563">
    <property type="entry name" value="PlsC"/>
    <property type="match status" value="1"/>
</dbReference>
<feature type="transmembrane region" description="Helical" evidence="4">
    <location>
        <begin position="120"/>
        <end position="140"/>
    </location>
</feature>
<evidence type="ECO:0000256" key="4">
    <source>
        <dbReference type="SAM" id="Phobius"/>
    </source>
</evidence>
<comment type="caution">
    <text evidence="6">The sequence shown here is derived from an EMBL/GenBank/DDBJ whole genome shotgun (WGS) entry which is preliminary data.</text>
</comment>
<accession>A0ABR1PVT7</accession>
<keyword evidence="4" id="KW-1133">Transmembrane helix</keyword>
<dbReference type="SUPFAM" id="SSF69593">
    <property type="entry name" value="Glycerol-3-phosphate (1)-acyltransferase"/>
    <property type="match status" value="1"/>
</dbReference>
<dbReference type="Pfam" id="PF01553">
    <property type="entry name" value="Acyltransferase"/>
    <property type="match status" value="1"/>
</dbReference>
<sequence>MAAKFGGLLSHLRGALIVSPWVLYLGAADLVLCLLLPIKAFAPDFVYELSSRIAYSVWAWVQAIFEGINGAEIAVSGDRLPSGESAIVICNHVSWTDFYMIQKLAMEAEMLGRCRWFAKIQLRAVPFLGWGIWVIGMPMVTRNWMRDQEELSRVFGGIVGRKWPTWLISFSEATRFTKQKYVEAKIWCEENDRPLPQHLLYPRTKGFVTTVQHLRKAPHVKAVYDLTIAYQRGHEFHEAPNIWETLSLPSISEGVGYKFAVHARRFPLEELPHTDEELVKWIEQRWIEKGNWLERQRLEWSK</sequence>
<evidence type="ECO:0000256" key="1">
    <source>
        <dbReference type="ARBA" id="ARBA00008655"/>
    </source>
</evidence>
<evidence type="ECO:0000313" key="6">
    <source>
        <dbReference type="EMBL" id="KAK7941130.1"/>
    </source>
</evidence>
<organism evidence="6 7">
    <name type="scientific">Apiospora aurea</name>
    <dbReference type="NCBI Taxonomy" id="335848"/>
    <lineage>
        <taxon>Eukaryota</taxon>
        <taxon>Fungi</taxon>
        <taxon>Dikarya</taxon>
        <taxon>Ascomycota</taxon>
        <taxon>Pezizomycotina</taxon>
        <taxon>Sordariomycetes</taxon>
        <taxon>Xylariomycetidae</taxon>
        <taxon>Amphisphaeriales</taxon>
        <taxon>Apiosporaceae</taxon>
        <taxon>Apiospora</taxon>
    </lineage>
</organism>
<dbReference type="PANTHER" id="PTHR10983:SF24">
    <property type="entry name" value="1-ACYLGLYCEROL-3-PHOSPHATE O-ACYLTRANSFERASE 3, ISOFORM E-RELATED"/>
    <property type="match status" value="1"/>
</dbReference>